<accession>A0ABU2WYE0</accession>
<comment type="caution">
    <text evidence="1">The sequence shown here is derived from an EMBL/GenBank/DDBJ whole genome shotgun (WGS) entry which is preliminary data.</text>
</comment>
<dbReference type="EMBL" id="JAVRFL010000021">
    <property type="protein sequence ID" value="MDT0530958.1"/>
    <property type="molecule type" value="Genomic_DNA"/>
</dbReference>
<dbReference type="Proteomes" id="UP001180973">
    <property type="component" value="Unassembled WGS sequence"/>
</dbReference>
<name>A0ABU2WYE0_9ACTN</name>
<dbReference type="RefSeq" id="WP_311412911.1">
    <property type="nucleotide sequence ID" value="NZ_JAVRFL010000021.1"/>
</dbReference>
<sequence length="46" mass="5030">MTESQLTDVLVEMADTLVGDFDVVDFLHVLTNRCVELLRVSAAGCC</sequence>
<evidence type="ECO:0000313" key="2">
    <source>
        <dbReference type="Proteomes" id="UP001180973"/>
    </source>
</evidence>
<gene>
    <name evidence="1" type="ORF">RM555_18350</name>
</gene>
<keyword evidence="2" id="KW-1185">Reference proteome</keyword>
<reference evidence="1" key="1">
    <citation type="submission" date="2023-09" db="EMBL/GenBank/DDBJ databases">
        <title>30 novel species of actinomycetes from the DSMZ collection.</title>
        <authorList>
            <person name="Nouioui I."/>
        </authorList>
    </citation>
    <scope>NUCLEOTIDE SEQUENCE</scope>
    <source>
        <strain evidence="1">DSM 115977</strain>
    </source>
</reference>
<evidence type="ECO:0000313" key="1">
    <source>
        <dbReference type="EMBL" id="MDT0530958.1"/>
    </source>
</evidence>
<protein>
    <submittedName>
        <fullName evidence="1">Uncharacterized protein</fullName>
    </submittedName>
</protein>
<proteinExistence type="predicted"/>
<organism evidence="1 2">
    <name type="scientific">Micromonospora reichwaldensis</name>
    <dbReference type="NCBI Taxonomy" id="3075516"/>
    <lineage>
        <taxon>Bacteria</taxon>
        <taxon>Bacillati</taxon>
        <taxon>Actinomycetota</taxon>
        <taxon>Actinomycetes</taxon>
        <taxon>Micromonosporales</taxon>
        <taxon>Micromonosporaceae</taxon>
        <taxon>Micromonospora</taxon>
    </lineage>
</organism>